<evidence type="ECO:0000313" key="2">
    <source>
        <dbReference type="EMBL" id="MCS7478530.1"/>
    </source>
</evidence>
<accession>A0A9X3AGM4</accession>
<dbReference type="InterPro" id="IPR024983">
    <property type="entry name" value="CHAT_dom"/>
</dbReference>
<name>A0A9X3AGM4_9PSEU</name>
<sequence>MRGLMPDRFELDPGSPVGRAVAAGREAFARADARAVDRAYRDAVALAEAGTRDALAVDHVATLLELGAASAALARCGEHLRAAGGAHPDLLLLRAEIRGSVGDLAGALADIAALGDWSPTDDDRARLLRVEGLAAADRGEFEAAAEKWERARAAFRAAGNDAGVAIVDRDRLGAAVRLGVGEAVPEVLSAAAPRTVADHLLLAVALKRELRYEEALHVMIRCVTDTVVDPALRLPVLREIAALLWLTRQEAVVARLEPLLREAVAESPDPVAAQEDLDGLFPDTAPGGSGSTRFGRRIEEARRLLAATRLDEAEALLVELRDLARAEHDVAVWHLIAGEVELARHQHTGDDAFLRHAVVQLDTAATRANTTALAEVRVVALRLGGRALFALGAEDEAGDRWIEAHAIEERFAERQVTDQVRVGMQLAAPDEHDERVRAAAAAVDRRGAAATAAVVVAMESARGATILGSVLPEGFPRNLPRLHDLDGAWRWLGEETRDLPRSQVVWMVHVTPHRVHHAVIGHGSLHHSSVALDRAALWRSVDELMSCWTEGLLDEAIASGDFDRSLARVADQLDVGAVLDVLPRGVRRIALVAGGALAGVPFAAMTVPGTSERICDRYALSDLPCLSARRPLRHRSAARRGDRALLVSPPGTGLAHAADLPGRVVLESERVTPDDVRAALASRAHHQVRVDTHGFYDHVDPTRSWLLLGPEGTDSRVRPDQLQWMDLRGCGTFVLGACETGMAQPRGRDEHVGFVRAAIHAGAASVVAAKWIADEPVASAVLDRFDRYLRYLPRDIALQRAQLDVARGAWDPPADLENPHHPARWACWAVCGASDRQTGAGPVRRLLRRELDRRRHRAADRTP</sequence>
<gene>
    <name evidence="2" type="ORF">NZH93_16845</name>
</gene>
<protein>
    <submittedName>
        <fullName evidence="2">CHAT domain-containing protein</fullName>
    </submittedName>
</protein>
<reference evidence="2" key="1">
    <citation type="submission" date="2022-08" db="EMBL/GenBank/DDBJ databases">
        <authorList>
            <person name="Tistechok S."/>
            <person name="Samborskyy M."/>
            <person name="Roman I."/>
        </authorList>
    </citation>
    <scope>NUCLEOTIDE SEQUENCE</scope>
    <source>
        <strain evidence="2">DSM 103496</strain>
    </source>
</reference>
<feature type="domain" description="CHAT" evidence="1">
    <location>
        <begin position="582"/>
        <end position="832"/>
    </location>
</feature>
<organism evidence="2 3">
    <name type="scientific">Umezawaea endophytica</name>
    <dbReference type="NCBI Taxonomy" id="1654476"/>
    <lineage>
        <taxon>Bacteria</taxon>
        <taxon>Bacillati</taxon>
        <taxon>Actinomycetota</taxon>
        <taxon>Actinomycetes</taxon>
        <taxon>Pseudonocardiales</taxon>
        <taxon>Pseudonocardiaceae</taxon>
        <taxon>Umezawaea</taxon>
    </lineage>
</organism>
<evidence type="ECO:0000259" key="1">
    <source>
        <dbReference type="Pfam" id="PF12770"/>
    </source>
</evidence>
<evidence type="ECO:0000313" key="3">
    <source>
        <dbReference type="Proteomes" id="UP001141259"/>
    </source>
</evidence>
<keyword evidence="3" id="KW-1185">Reference proteome</keyword>
<comment type="caution">
    <text evidence="2">The sequence shown here is derived from an EMBL/GenBank/DDBJ whole genome shotgun (WGS) entry which is preliminary data.</text>
</comment>
<proteinExistence type="predicted"/>
<dbReference type="EMBL" id="JANYMP010000007">
    <property type="protein sequence ID" value="MCS7478530.1"/>
    <property type="molecule type" value="Genomic_DNA"/>
</dbReference>
<dbReference type="RefSeq" id="WP_259624038.1">
    <property type="nucleotide sequence ID" value="NZ_JANYMP010000007.1"/>
</dbReference>
<dbReference type="Proteomes" id="UP001141259">
    <property type="component" value="Unassembled WGS sequence"/>
</dbReference>
<dbReference type="Pfam" id="PF12770">
    <property type="entry name" value="CHAT"/>
    <property type="match status" value="1"/>
</dbReference>
<dbReference type="AlphaFoldDB" id="A0A9X3AGM4"/>